<reference evidence="1" key="1">
    <citation type="submission" date="2020-04" db="EMBL/GenBank/DDBJ databases">
        <authorList>
            <person name="Chiriac C."/>
            <person name="Salcher M."/>
            <person name="Ghai R."/>
            <person name="Kavagutti S V."/>
        </authorList>
    </citation>
    <scope>NUCLEOTIDE SEQUENCE</scope>
</reference>
<gene>
    <name evidence="1" type="ORF">UFOVP761_46</name>
</gene>
<sequence length="129" mass="12933">MALSQVGGGYQFTDGNVSESTMVIQGAPATATAAATLTVAQLLSGIVVCSSTPGTQTLPTVALLEATLTNSKVDAGFEVSFVNTAGSTLTLAAGTGWTIVGTLTAATVTSALFRARKTGDGAWTLYRIA</sequence>
<proteinExistence type="predicted"/>
<evidence type="ECO:0000313" key="1">
    <source>
        <dbReference type="EMBL" id="CAB4161690.1"/>
    </source>
</evidence>
<accession>A0A6J5NPC8</accession>
<dbReference type="EMBL" id="LR796718">
    <property type="protein sequence ID" value="CAB4161690.1"/>
    <property type="molecule type" value="Genomic_DNA"/>
</dbReference>
<organism evidence="1">
    <name type="scientific">uncultured Caudovirales phage</name>
    <dbReference type="NCBI Taxonomy" id="2100421"/>
    <lineage>
        <taxon>Viruses</taxon>
        <taxon>Duplodnaviria</taxon>
        <taxon>Heunggongvirae</taxon>
        <taxon>Uroviricota</taxon>
        <taxon>Caudoviricetes</taxon>
        <taxon>Peduoviridae</taxon>
        <taxon>Maltschvirus</taxon>
        <taxon>Maltschvirus maltsch</taxon>
    </lineage>
</organism>
<name>A0A6J5NPC8_9CAUD</name>
<protein>
    <submittedName>
        <fullName evidence="1">Uncharacterized protein</fullName>
    </submittedName>
</protein>